<dbReference type="VEuPathDB" id="VectorBase:ASIC021992"/>
<dbReference type="Proteomes" id="UP000030765">
    <property type="component" value="Unassembled WGS sequence"/>
</dbReference>
<reference evidence="1 3" key="1">
    <citation type="journal article" date="2014" name="BMC Genomics">
        <title>Genome sequence of Anopheles sinensis provides insight into genetics basis of mosquito competence for malaria parasites.</title>
        <authorList>
            <person name="Zhou D."/>
            <person name="Zhang D."/>
            <person name="Ding G."/>
            <person name="Shi L."/>
            <person name="Hou Q."/>
            <person name="Ye Y."/>
            <person name="Xu Y."/>
            <person name="Zhou H."/>
            <person name="Xiong C."/>
            <person name="Li S."/>
            <person name="Yu J."/>
            <person name="Hong S."/>
            <person name="Yu X."/>
            <person name="Zou P."/>
            <person name="Chen C."/>
            <person name="Chang X."/>
            <person name="Wang W."/>
            <person name="Lv Y."/>
            <person name="Sun Y."/>
            <person name="Ma L."/>
            <person name="Shen B."/>
            <person name="Zhu C."/>
        </authorList>
    </citation>
    <scope>NUCLEOTIDE SEQUENCE [LARGE SCALE GENOMIC DNA]</scope>
</reference>
<organism evidence="1">
    <name type="scientific">Anopheles sinensis</name>
    <name type="common">Mosquito</name>
    <dbReference type="NCBI Taxonomy" id="74873"/>
    <lineage>
        <taxon>Eukaryota</taxon>
        <taxon>Metazoa</taxon>
        <taxon>Ecdysozoa</taxon>
        <taxon>Arthropoda</taxon>
        <taxon>Hexapoda</taxon>
        <taxon>Insecta</taxon>
        <taxon>Pterygota</taxon>
        <taxon>Neoptera</taxon>
        <taxon>Endopterygota</taxon>
        <taxon>Diptera</taxon>
        <taxon>Nematocera</taxon>
        <taxon>Culicoidea</taxon>
        <taxon>Culicidae</taxon>
        <taxon>Anophelinae</taxon>
        <taxon>Anopheles</taxon>
    </lineage>
</organism>
<keyword evidence="3" id="KW-1185">Reference proteome</keyword>
<evidence type="ECO:0000313" key="3">
    <source>
        <dbReference type="Proteomes" id="UP000030765"/>
    </source>
</evidence>
<protein>
    <submittedName>
        <fullName evidence="1 2">Glutamate synthase</fullName>
    </submittedName>
</protein>
<gene>
    <name evidence="1" type="ORF">ZHAS_00021992</name>
</gene>
<dbReference type="EMBL" id="ATLV01026860">
    <property type="status" value="NOT_ANNOTATED_CDS"/>
    <property type="molecule type" value="Genomic_DNA"/>
</dbReference>
<evidence type="ECO:0000313" key="2">
    <source>
        <dbReference type="EnsemblMetazoa" id="ASIC021992-PA"/>
    </source>
</evidence>
<dbReference type="EMBL" id="KE525420">
    <property type="protein sequence ID" value="KFB53405.1"/>
    <property type="molecule type" value="Genomic_DNA"/>
</dbReference>
<dbReference type="EnsemblMetazoa" id="ASIC021992-RA">
    <property type="protein sequence ID" value="ASIC021992-PA"/>
    <property type="gene ID" value="ASIC021992"/>
</dbReference>
<reference evidence="2" key="2">
    <citation type="submission" date="2020-05" db="UniProtKB">
        <authorList>
            <consortium name="EnsemblMetazoa"/>
        </authorList>
    </citation>
    <scope>IDENTIFICATION</scope>
</reference>
<dbReference type="AlphaFoldDB" id="A0A084WT61"/>
<proteinExistence type="predicted"/>
<evidence type="ECO:0000313" key="1">
    <source>
        <dbReference type="EMBL" id="KFB53405.1"/>
    </source>
</evidence>
<name>A0A084WT61_ANOSI</name>
<accession>A0A084WT61</accession>
<sequence>MLVQEWHARARVYVAIECGRPHNETEARGHHAIRQQPSFHAPIVTCLFTVHWLSPNRSPASGARFPGHPTRREHPVRFNDFERGRLWSENTTQRLVEK</sequence>